<dbReference type="EMBL" id="JADAQX010000906">
    <property type="protein sequence ID" value="KAF8819185.1"/>
    <property type="molecule type" value="Genomic_DNA"/>
</dbReference>
<protein>
    <submittedName>
        <fullName evidence="2">SEC14-like protein 5</fullName>
    </submittedName>
</protein>
<accession>A0ABQ7J5A5</accession>
<dbReference type="InterPro" id="IPR036865">
    <property type="entry name" value="CRAL-TRIO_dom_sf"/>
</dbReference>
<proteinExistence type="predicted"/>
<organism evidence="2 3">
    <name type="scientific">Cardiosporidium cionae</name>
    <dbReference type="NCBI Taxonomy" id="476202"/>
    <lineage>
        <taxon>Eukaryota</taxon>
        <taxon>Sar</taxon>
        <taxon>Alveolata</taxon>
        <taxon>Apicomplexa</taxon>
        <taxon>Aconoidasida</taxon>
        <taxon>Nephromycida</taxon>
        <taxon>Cardiosporidium</taxon>
    </lineage>
</organism>
<comment type="caution">
    <text evidence="2">The sequence shown here is derived from an EMBL/GenBank/DDBJ whole genome shotgun (WGS) entry which is preliminary data.</text>
</comment>
<dbReference type="InterPro" id="IPR036273">
    <property type="entry name" value="CRAL/TRIO_N_dom_sf"/>
</dbReference>
<dbReference type="InterPro" id="IPR051064">
    <property type="entry name" value="SEC14/CRAL-TRIO_domain"/>
</dbReference>
<feature type="domain" description="CRAL-TRIO" evidence="1">
    <location>
        <begin position="114"/>
        <end position="293"/>
    </location>
</feature>
<dbReference type="Proteomes" id="UP000823046">
    <property type="component" value="Unassembled WGS sequence"/>
</dbReference>
<dbReference type="Pfam" id="PF00650">
    <property type="entry name" value="CRAL_TRIO"/>
    <property type="match status" value="1"/>
</dbReference>
<dbReference type="PROSITE" id="PS50191">
    <property type="entry name" value="CRAL_TRIO"/>
    <property type="match status" value="1"/>
</dbReference>
<dbReference type="SUPFAM" id="SSF46938">
    <property type="entry name" value="CRAL/TRIO N-terminal domain"/>
    <property type="match status" value="1"/>
</dbReference>
<dbReference type="PANTHER" id="PTHR23324:SF83">
    <property type="entry name" value="SEC14-LIKE PROTEIN 2"/>
    <property type="match status" value="1"/>
</dbReference>
<dbReference type="SUPFAM" id="SSF52087">
    <property type="entry name" value="CRAL/TRIO domain"/>
    <property type="match status" value="1"/>
</dbReference>
<evidence type="ECO:0000259" key="1">
    <source>
        <dbReference type="PROSITE" id="PS50191"/>
    </source>
</evidence>
<name>A0ABQ7J5A5_9APIC</name>
<dbReference type="Gene3D" id="3.40.525.10">
    <property type="entry name" value="CRAL-TRIO lipid binding domain"/>
    <property type="match status" value="1"/>
</dbReference>
<evidence type="ECO:0000313" key="2">
    <source>
        <dbReference type="EMBL" id="KAF8819185.1"/>
    </source>
</evidence>
<evidence type="ECO:0000313" key="3">
    <source>
        <dbReference type="Proteomes" id="UP000823046"/>
    </source>
</evidence>
<dbReference type="PANTHER" id="PTHR23324">
    <property type="entry name" value="SEC14 RELATED PROTEIN"/>
    <property type="match status" value="1"/>
</dbReference>
<dbReference type="CDD" id="cd00170">
    <property type="entry name" value="SEC14"/>
    <property type="match status" value="1"/>
</dbReference>
<sequence>MWTQGDGSNSTSSVTGPSIEMPLLQTLLKEKKEEIAYLRLCVGKTLEKMNNFLLSDNCFLLRYVLSYRGDMQKSSEAVRKALEWRKKNSDFVKKAMNADHSNANVEFPRQMQPYLSAIRDFLAAWGHKSTRNGQPVVIVRISCCNFAALSRIIPADILCDYVLFSNEVEFWACDRLTRKTGWFHKTFRLIDLRGLSTKTFDRIFLKAFSASSQVAEFLHPQLVAKTILLNAPPLLRLVIDMVKKFGVSRRAMEKIWICKNQGSPSNDLSDVVTAIIDPNNIPSFLGGLCRCPFGCIPGTENDSTNPKVVNLEELTPKMEKQKMALQLERQSKNIMGKRPHPLSIFDDEKVLRDTNNTLPPRPDSLPGNEFFGDGVISSEILNNCTSAAICTTTQPTDALDDDAKFFDVSDASDLDLGTKLA</sequence>
<dbReference type="InterPro" id="IPR001251">
    <property type="entry name" value="CRAL-TRIO_dom"/>
</dbReference>
<keyword evidence="3" id="KW-1185">Reference proteome</keyword>
<gene>
    <name evidence="2" type="ORF">IE077_001494</name>
</gene>
<reference evidence="2 3" key="1">
    <citation type="journal article" date="2020" name="bioRxiv">
        <title>Metabolic contributions of an alphaproteobacterial endosymbiont in the apicomplexan Cardiosporidium cionae.</title>
        <authorList>
            <person name="Hunter E.S."/>
            <person name="Paight C.J."/>
            <person name="Lane C.E."/>
        </authorList>
    </citation>
    <scope>NUCLEOTIDE SEQUENCE [LARGE SCALE GENOMIC DNA]</scope>
    <source>
        <strain evidence="2">ESH_2018</strain>
    </source>
</reference>